<dbReference type="Gene3D" id="3.40.50.720">
    <property type="entry name" value="NAD(P)-binding Rossmann-like Domain"/>
    <property type="match status" value="1"/>
</dbReference>
<accession>A0A7S9D4H5</accession>
<organism evidence="4 5">
    <name type="scientific">Bradyrhizobium commune</name>
    <dbReference type="NCBI Taxonomy" id="83627"/>
    <lineage>
        <taxon>Bacteria</taxon>
        <taxon>Pseudomonadati</taxon>
        <taxon>Pseudomonadota</taxon>
        <taxon>Alphaproteobacteria</taxon>
        <taxon>Hyphomicrobiales</taxon>
        <taxon>Nitrobacteraceae</taxon>
        <taxon>Bradyrhizobium</taxon>
    </lineage>
</organism>
<evidence type="ECO:0000256" key="2">
    <source>
        <dbReference type="ARBA" id="ARBA00007637"/>
    </source>
</evidence>
<name>A0A7S9D4H5_9BRAD</name>
<dbReference type="EMBL" id="CP061379">
    <property type="protein sequence ID" value="QPF90259.1"/>
    <property type="molecule type" value="Genomic_DNA"/>
</dbReference>
<dbReference type="RefSeq" id="WP_195799851.1">
    <property type="nucleotide sequence ID" value="NZ_CP061379.1"/>
</dbReference>
<comment type="pathway">
    <text evidence="1">Bacterial outer membrane biogenesis; LPS O-antigen biosynthesis.</text>
</comment>
<dbReference type="AlphaFoldDB" id="A0A7S9D4H5"/>
<reference evidence="4 5" key="1">
    <citation type="submission" date="2020-09" db="EMBL/GenBank/DDBJ databases">
        <title>Complete genomes of bradyrhizobia occurring on native shrubby legumes in Australia.</title>
        <authorList>
            <person name="Lafay B."/>
        </authorList>
    </citation>
    <scope>NUCLEOTIDE SEQUENCE [LARGE SCALE GENOMIC DNA]</scope>
    <source>
        <strain evidence="4 5">BDV5040</strain>
    </source>
</reference>
<dbReference type="InterPro" id="IPR001509">
    <property type="entry name" value="Epimerase_deHydtase"/>
</dbReference>
<dbReference type="InterPro" id="IPR036291">
    <property type="entry name" value="NAD(P)-bd_dom_sf"/>
</dbReference>
<dbReference type="KEGG" id="bcou:IC761_27725"/>
<gene>
    <name evidence="4" type="ORF">IC761_27725</name>
</gene>
<protein>
    <submittedName>
        <fullName evidence="4">NAD-dependent epimerase/dehydratase family protein</fullName>
    </submittedName>
</protein>
<evidence type="ECO:0000259" key="3">
    <source>
        <dbReference type="Pfam" id="PF01370"/>
    </source>
</evidence>
<evidence type="ECO:0000313" key="5">
    <source>
        <dbReference type="Proteomes" id="UP000594621"/>
    </source>
</evidence>
<dbReference type="Pfam" id="PF01370">
    <property type="entry name" value="Epimerase"/>
    <property type="match status" value="1"/>
</dbReference>
<feature type="domain" description="NAD-dependent epimerase/dehydratase" evidence="3">
    <location>
        <begin position="5"/>
        <end position="223"/>
    </location>
</feature>
<dbReference type="PANTHER" id="PTHR43000">
    <property type="entry name" value="DTDP-D-GLUCOSE 4,6-DEHYDRATASE-RELATED"/>
    <property type="match status" value="1"/>
</dbReference>
<evidence type="ECO:0000256" key="1">
    <source>
        <dbReference type="ARBA" id="ARBA00005125"/>
    </source>
</evidence>
<proteinExistence type="inferred from homology"/>
<dbReference type="SUPFAM" id="SSF51735">
    <property type="entry name" value="NAD(P)-binding Rossmann-fold domains"/>
    <property type="match status" value="1"/>
</dbReference>
<dbReference type="Proteomes" id="UP000594621">
    <property type="component" value="Chromosome"/>
</dbReference>
<keyword evidence="5" id="KW-1185">Reference proteome</keyword>
<sequence length="321" mass="35454">MKQRILVAGGAGFVGRQLVRNLRNSHDVCVLDSLKFGNRFDESDIASISLAKVDIRDWHSVAALIQSFRPEIVIHLAAIHFIPECERDPTLAAEVNVLGTMNLLRACPEGARFVFASSGAVYQPDNSPHDELNSVVAPADVYGLTKLQAEQYVRYFVRQRGLCGAIVRLFNVIGPGETSPHILPEIVYQLKSGSTTIKLGNVWPQRDYIHVEDAAEGFERVALYGDIPAGETKLVNLGTGKQYSVSMLLDQLRLLTGLPIAVEHDVSRARSVDRPFLQANIARIQVEFGWSPRVEIAAALQDLWKNPDLAPGLVEQLRGRL</sequence>
<comment type="similarity">
    <text evidence="2">Belongs to the NAD(P)-dependent epimerase/dehydratase family.</text>
</comment>
<evidence type="ECO:0000313" key="4">
    <source>
        <dbReference type="EMBL" id="QPF90259.1"/>
    </source>
</evidence>